<protein>
    <submittedName>
        <fullName evidence="2">Odorant receptor 22c-like</fullName>
    </submittedName>
</protein>
<keyword evidence="3" id="KW-1185">Reference proteome</keyword>
<proteinExistence type="predicted"/>
<feature type="non-terminal residue" evidence="2">
    <location>
        <position position="153"/>
    </location>
</feature>
<name>A0ABD2A7K5_VESSQ</name>
<evidence type="ECO:0000313" key="3">
    <source>
        <dbReference type="Proteomes" id="UP001607302"/>
    </source>
</evidence>
<feature type="transmembrane region" description="Helical" evidence="1">
    <location>
        <begin position="62"/>
        <end position="80"/>
    </location>
</feature>
<keyword evidence="1" id="KW-0812">Transmembrane</keyword>
<keyword evidence="1" id="KW-1133">Transmembrane helix</keyword>
<dbReference type="AlphaFoldDB" id="A0ABD2A7K5"/>
<reference evidence="2 3" key="1">
    <citation type="journal article" date="2024" name="Ann. Entomol. Soc. Am.">
        <title>Genomic analyses of the southern and eastern yellowjacket wasps (Hymenoptera: Vespidae) reveal evolutionary signatures of social life.</title>
        <authorList>
            <person name="Catto M.A."/>
            <person name="Caine P.B."/>
            <person name="Orr S.E."/>
            <person name="Hunt B.G."/>
            <person name="Goodisman M.A.D."/>
        </authorList>
    </citation>
    <scope>NUCLEOTIDE SEQUENCE [LARGE SCALE GENOMIC DNA]</scope>
    <source>
        <strain evidence="2">233</strain>
        <tissue evidence="2">Head and thorax</tissue>
    </source>
</reference>
<dbReference type="EMBL" id="JAUDFV010000154">
    <property type="protein sequence ID" value="KAL2716517.1"/>
    <property type="molecule type" value="Genomic_DNA"/>
</dbReference>
<keyword evidence="1" id="KW-0472">Membrane</keyword>
<dbReference type="Proteomes" id="UP001607302">
    <property type="component" value="Unassembled WGS sequence"/>
</dbReference>
<feature type="transmembrane region" description="Helical" evidence="1">
    <location>
        <begin position="86"/>
        <end position="109"/>
    </location>
</feature>
<gene>
    <name evidence="2" type="ORF">V1478_014193</name>
</gene>
<evidence type="ECO:0000256" key="1">
    <source>
        <dbReference type="SAM" id="Phobius"/>
    </source>
</evidence>
<sequence length="153" mass="18013">MEGVDQRVLGRGINEGQTNVGLRRKRMETIFTTRYYRLNRFFLSIVGIWPYDDPRDSLIRKISTYIGFTMIVLSQIFALIKSDLTLRMISTIFAFLIPSLCLFTSYHAAGYHDKMKAMFEHMNYDWCHLISEKERSIIEKYANHTRICTIVNL</sequence>
<evidence type="ECO:0000313" key="2">
    <source>
        <dbReference type="EMBL" id="KAL2716517.1"/>
    </source>
</evidence>
<accession>A0ABD2A7K5</accession>
<comment type="caution">
    <text evidence="2">The sequence shown here is derived from an EMBL/GenBank/DDBJ whole genome shotgun (WGS) entry which is preliminary data.</text>
</comment>
<organism evidence="2 3">
    <name type="scientific">Vespula squamosa</name>
    <name type="common">Southern yellow jacket</name>
    <name type="synonym">Wasp</name>
    <dbReference type="NCBI Taxonomy" id="30214"/>
    <lineage>
        <taxon>Eukaryota</taxon>
        <taxon>Metazoa</taxon>
        <taxon>Ecdysozoa</taxon>
        <taxon>Arthropoda</taxon>
        <taxon>Hexapoda</taxon>
        <taxon>Insecta</taxon>
        <taxon>Pterygota</taxon>
        <taxon>Neoptera</taxon>
        <taxon>Endopterygota</taxon>
        <taxon>Hymenoptera</taxon>
        <taxon>Apocrita</taxon>
        <taxon>Aculeata</taxon>
        <taxon>Vespoidea</taxon>
        <taxon>Vespidae</taxon>
        <taxon>Vespinae</taxon>
        <taxon>Vespula</taxon>
    </lineage>
</organism>